<protein>
    <submittedName>
        <fullName evidence="1">Uncharacterized protein</fullName>
    </submittedName>
</protein>
<dbReference type="Proteomes" id="UP000464378">
    <property type="component" value="Chromosome"/>
</dbReference>
<accession>A0A6C2YPE9</accession>
<dbReference type="InParanoid" id="A0A6C2YPE9"/>
<dbReference type="AlphaFoldDB" id="A0A6C2YPE9"/>
<reference evidence="1" key="1">
    <citation type="submission" date="2019-04" db="EMBL/GenBank/DDBJ databases">
        <authorList>
            <consortium name="Science for Life Laboratories"/>
        </authorList>
    </citation>
    <scope>NUCLEOTIDE SEQUENCE</scope>
    <source>
        <strain evidence="1">MBLW1</strain>
    </source>
</reference>
<gene>
    <name evidence="1" type="ORF">GMBLW1_09010</name>
</gene>
<evidence type="ECO:0000313" key="2">
    <source>
        <dbReference type="Proteomes" id="UP000464378"/>
    </source>
</evidence>
<dbReference type="EMBL" id="LR586016">
    <property type="protein sequence ID" value="VIP03059.1"/>
    <property type="molecule type" value="Genomic_DNA"/>
</dbReference>
<organism evidence="1">
    <name type="scientific">Tuwongella immobilis</name>
    <dbReference type="NCBI Taxonomy" id="692036"/>
    <lineage>
        <taxon>Bacteria</taxon>
        <taxon>Pseudomonadati</taxon>
        <taxon>Planctomycetota</taxon>
        <taxon>Planctomycetia</taxon>
        <taxon>Gemmatales</taxon>
        <taxon>Gemmataceae</taxon>
        <taxon>Tuwongella</taxon>
    </lineage>
</organism>
<evidence type="ECO:0000313" key="1">
    <source>
        <dbReference type="EMBL" id="VIP03059.1"/>
    </source>
</evidence>
<name>A0A6C2YPE9_9BACT</name>
<keyword evidence="2" id="KW-1185">Reference proteome</keyword>
<dbReference type="EMBL" id="LR593887">
    <property type="protein sequence ID" value="VTS03264.1"/>
    <property type="molecule type" value="Genomic_DNA"/>
</dbReference>
<dbReference type="KEGG" id="tim:GMBLW1_09010"/>
<sequence>MDMQIQRRKLVAHAEASRCVVSGPSCCGEPPSGSQPRLKLTRRKLRLPGEKVGAPFCVDIPASDCCDSATEGGQFATVGIRLTKQRIRLPIWMLMDLFCTTATDCACDLVMVPCLGATVPRFYTITTFKFSSGLAGRTICTQSVVEYQSEGFTQATWIALGDQYPASLSRCGAALSADALVSSTRGRLGIMALFSPTFVYLNQFTAVFPPSPWNAEITILEAGDTSVIDPDLYNSFDPLDGLPDCIGFYHPYYDDYIVMRKNANLSYGGMTFLESTVFGSDYGPHICVFRYGEDYLLFWGNSGFGFLPEEQQYLFWGVRVGDTLQFEIPGGGQTLLPAGTNTITLSARTWPFPLVVPAEAPRPGFWKFTVPAPYTTAHTGQVGTSIVKPISRAYSDIDSLEVMSSRRGGRVDCRLVHADDPSAFDQVLQFYHTKPHPFGTDADFELSWIDGSSIATTVPYTTYTVDGVVHRWVYTFSIAGIPITVEIHT</sequence>
<dbReference type="RefSeq" id="WP_162658169.1">
    <property type="nucleotide sequence ID" value="NZ_LR593887.1"/>
</dbReference>
<proteinExistence type="predicted"/>